<dbReference type="GO" id="GO:0004526">
    <property type="term" value="F:ribonuclease P activity"/>
    <property type="evidence" value="ECO:0007669"/>
    <property type="project" value="UniProtKB-EC"/>
</dbReference>
<dbReference type="Pfam" id="PF00825">
    <property type="entry name" value="Ribonuclease_P"/>
    <property type="match status" value="1"/>
</dbReference>
<reference evidence="9" key="1">
    <citation type="submission" date="2022-10" db="EMBL/GenBank/DDBJ databases">
        <title>Catenovulum adriacola sp. nov. isolated in the Harbour of Susak.</title>
        <authorList>
            <person name="Schoch T."/>
            <person name="Reich S.J."/>
            <person name="Stoeferle S."/>
            <person name="Flaiz M."/>
            <person name="Kazda M."/>
            <person name="Riedel C.U."/>
            <person name="Duerre P."/>
        </authorList>
    </citation>
    <scope>NUCLEOTIDE SEQUENCE</scope>
    <source>
        <strain evidence="9">TS8</strain>
    </source>
</reference>
<dbReference type="InterPro" id="IPR000100">
    <property type="entry name" value="RNase_P"/>
</dbReference>
<evidence type="ECO:0000256" key="8">
    <source>
        <dbReference type="NCBIfam" id="TIGR00188"/>
    </source>
</evidence>
<dbReference type="SUPFAM" id="SSF54211">
    <property type="entry name" value="Ribosomal protein S5 domain 2-like"/>
    <property type="match status" value="1"/>
</dbReference>
<dbReference type="InterPro" id="IPR014721">
    <property type="entry name" value="Ribsml_uS5_D2-typ_fold_subgr"/>
</dbReference>
<dbReference type="HAMAP" id="MF_00227">
    <property type="entry name" value="RNase_P"/>
    <property type="match status" value="1"/>
</dbReference>
<keyword evidence="6 7" id="KW-0694">RNA-binding</keyword>
<comment type="function">
    <text evidence="1 7">RNaseP catalyzes the removal of the 5'-leader sequence from pre-tRNA to produce the mature 5'-terminus. It can also cleave other RNA substrates such as 4.5S RNA. The protein component plays an auxiliary but essential role in vivo by binding to the 5'-leader sequence and broadening the substrate specificity of the ribozyme.</text>
</comment>
<gene>
    <name evidence="7 9" type="primary">rnpA</name>
    <name evidence="9" type="ORF">OLW01_14015</name>
</gene>
<dbReference type="PROSITE" id="PS00648">
    <property type="entry name" value="RIBONUCLEASE_P"/>
    <property type="match status" value="1"/>
</dbReference>
<proteinExistence type="inferred from homology"/>
<dbReference type="RefSeq" id="WP_268074542.1">
    <property type="nucleotide sequence ID" value="NZ_CP109965.1"/>
</dbReference>
<comment type="subunit">
    <text evidence="7">Consists of a catalytic RNA component (M1 or rnpB) and a protein subunit.</text>
</comment>
<keyword evidence="3 7" id="KW-0540">Nuclease</keyword>
<dbReference type="PANTHER" id="PTHR33992:SF1">
    <property type="entry name" value="RIBONUCLEASE P PROTEIN COMPONENT"/>
    <property type="match status" value="1"/>
</dbReference>
<dbReference type="Proteomes" id="UP001163726">
    <property type="component" value="Chromosome"/>
</dbReference>
<sequence length="120" mass="14105">MNTYKYKREFRLLTPADFQNVFNAHPKKFSCRYYTILAANNSLGYARIGFTISKKKAKNATDRNQVKRIVRDDFRLTHSELPSVDMVFIAKQGIAQAENKQLRKELDFTWKKLKRLANKS</sequence>
<evidence type="ECO:0000256" key="1">
    <source>
        <dbReference type="ARBA" id="ARBA00002663"/>
    </source>
</evidence>
<keyword evidence="10" id="KW-1185">Reference proteome</keyword>
<evidence type="ECO:0000256" key="7">
    <source>
        <dbReference type="HAMAP-Rule" id="MF_00227"/>
    </source>
</evidence>
<dbReference type="NCBIfam" id="TIGR00188">
    <property type="entry name" value="rnpA"/>
    <property type="match status" value="1"/>
</dbReference>
<evidence type="ECO:0000256" key="2">
    <source>
        <dbReference type="ARBA" id="ARBA00022694"/>
    </source>
</evidence>
<organism evidence="9 10">
    <name type="scientific">Catenovulum adriaticum</name>
    <dbReference type="NCBI Taxonomy" id="2984846"/>
    <lineage>
        <taxon>Bacteria</taxon>
        <taxon>Pseudomonadati</taxon>
        <taxon>Pseudomonadota</taxon>
        <taxon>Gammaproteobacteria</taxon>
        <taxon>Alteromonadales</taxon>
        <taxon>Alteromonadaceae</taxon>
        <taxon>Catenovulum</taxon>
    </lineage>
</organism>
<name>A0ABY7AL89_9ALTE</name>
<evidence type="ECO:0000256" key="5">
    <source>
        <dbReference type="ARBA" id="ARBA00022801"/>
    </source>
</evidence>
<evidence type="ECO:0000313" key="9">
    <source>
        <dbReference type="EMBL" id="WAJ70239.1"/>
    </source>
</evidence>
<dbReference type="EC" id="3.1.26.5" evidence="7 8"/>
<evidence type="ECO:0000256" key="6">
    <source>
        <dbReference type="ARBA" id="ARBA00022884"/>
    </source>
</evidence>
<protein>
    <recommendedName>
        <fullName evidence="7 8">Ribonuclease P protein component</fullName>
        <shortName evidence="7">RNase P protein</shortName>
        <shortName evidence="7">RNaseP protein</shortName>
        <ecNumber evidence="7 8">3.1.26.5</ecNumber>
    </recommendedName>
    <alternativeName>
        <fullName evidence="7">Protein C5</fullName>
    </alternativeName>
</protein>
<evidence type="ECO:0000256" key="4">
    <source>
        <dbReference type="ARBA" id="ARBA00022759"/>
    </source>
</evidence>
<comment type="similarity">
    <text evidence="7">Belongs to the RnpA family.</text>
</comment>
<keyword evidence="2 7" id="KW-0819">tRNA processing</keyword>
<dbReference type="InterPro" id="IPR020539">
    <property type="entry name" value="RNase_P_CS"/>
</dbReference>
<dbReference type="PANTHER" id="PTHR33992">
    <property type="entry name" value="RIBONUCLEASE P PROTEIN COMPONENT"/>
    <property type="match status" value="1"/>
</dbReference>
<dbReference type="InterPro" id="IPR020568">
    <property type="entry name" value="Ribosomal_Su5_D2-typ_SF"/>
</dbReference>
<evidence type="ECO:0000256" key="3">
    <source>
        <dbReference type="ARBA" id="ARBA00022722"/>
    </source>
</evidence>
<accession>A0ABY7AL89</accession>
<comment type="catalytic activity">
    <reaction evidence="7">
        <text>Endonucleolytic cleavage of RNA, removing 5'-extranucleotides from tRNA precursor.</text>
        <dbReference type="EC" id="3.1.26.5"/>
    </reaction>
</comment>
<dbReference type="EMBL" id="CP109965">
    <property type="protein sequence ID" value="WAJ70239.1"/>
    <property type="molecule type" value="Genomic_DNA"/>
</dbReference>
<keyword evidence="5 7" id="KW-0378">Hydrolase</keyword>
<dbReference type="Gene3D" id="3.30.230.10">
    <property type="match status" value="1"/>
</dbReference>
<keyword evidence="4 7" id="KW-0255">Endonuclease</keyword>
<evidence type="ECO:0000313" key="10">
    <source>
        <dbReference type="Proteomes" id="UP001163726"/>
    </source>
</evidence>